<dbReference type="NCBIfam" id="TIGR01615">
    <property type="entry name" value="A_thal_3542"/>
    <property type="match status" value="1"/>
</dbReference>
<dbReference type="EMBL" id="JBAMMX010000023">
    <property type="protein sequence ID" value="KAK6917570.1"/>
    <property type="molecule type" value="Genomic_DNA"/>
</dbReference>
<feature type="region of interest" description="Disordered" evidence="1">
    <location>
        <begin position="60"/>
        <end position="85"/>
    </location>
</feature>
<protein>
    <submittedName>
        <fullName evidence="2">Uncharacterized protein</fullName>
    </submittedName>
</protein>
<gene>
    <name evidence="2" type="ORF">RJ641_018321</name>
</gene>
<evidence type="ECO:0000313" key="2">
    <source>
        <dbReference type="EMBL" id="KAK6917570.1"/>
    </source>
</evidence>
<proteinExistence type="predicted"/>
<evidence type="ECO:0000313" key="3">
    <source>
        <dbReference type="Proteomes" id="UP001370490"/>
    </source>
</evidence>
<organism evidence="2 3">
    <name type="scientific">Dillenia turbinata</name>
    <dbReference type="NCBI Taxonomy" id="194707"/>
    <lineage>
        <taxon>Eukaryota</taxon>
        <taxon>Viridiplantae</taxon>
        <taxon>Streptophyta</taxon>
        <taxon>Embryophyta</taxon>
        <taxon>Tracheophyta</taxon>
        <taxon>Spermatophyta</taxon>
        <taxon>Magnoliopsida</taxon>
        <taxon>eudicotyledons</taxon>
        <taxon>Gunneridae</taxon>
        <taxon>Pentapetalae</taxon>
        <taxon>Dilleniales</taxon>
        <taxon>Dilleniaceae</taxon>
        <taxon>Dillenia</taxon>
    </lineage>
</organism>
<dbReference type="InterPro" id="IPR006502">
    <property type="entry name" value="PDDEXK-like"/>
</dbReference>
<reference evidence="2 3" key="1">
    <citation type="submission" date="2023-12" db="EMBL/GenBank/DDBJ databases">
        <title>A high-quality genome assembly for Dillenia turbinata (Dilleniales).</title>
        <authorList>
            <person name="Chanderbali A."/>
        </authorList>
    </citation>
    <scope>NUCLEOTIDE SEQUENCE [LARGE SCALE GENOMIC DNA]</scope>
    <source>
        <strain evidence="2">LSX21</strain>
        <tissue evidence="2">Leaf</tissue>
    </source>
</reference>
<dbReference type="PANTHER" id="PTHR31579:SF2">
    <property type="entry name" value="DUF506 FAMILY PROTEIN"/>
    <property type="match status" value="1"/>
</dbReference>
<dbReference type="AlphaFoldDB" id="A0AAN8ULB2"/>
<sequence>MFSSALHRPTTMAASAAKTPATLRFLRQNSDEIVFSDDDQSVSLSDMVLGFFEDKTEVVFSQTSSGSPENEDLDVGDEDAEPSESIEERKAFWESQHQLLQGTLYRSSSLETKIRNATKEALKDIKMRGNFCQCQRPVADGCRNCLMGEISGRLRNAGYNCSICKTKWKRSSDIPAGEHTFMDVIDKSDPKKGEIRIIVELNFRAEFEMARTRQEYKELISRLPEVYVGRVERLSSLIKILCSAAKKCMKENKMHRGPWRKQKYMQAKWLGTSQRTAPTSVARLSEDSSRLSKPKASKLTMDLLEKAPGMSMVRSAVEVV</sequence>
<name>A0AAN8ULB2_9MAGN</name>
<accession>A0AAN8ULB2</accession>
<evidence type="ECO:0000256" key="1">
    <source>
        <dbReference type="SAM" id="MobiDB-lite"/>
    </source>
</evidence>
<feature type="compositionally biased region" description="Acidic residues" evidence="1">
    <location>
        <begin position="69"/>
        <end position="85"/>
    </location>
</feature>
<dbReference type="PANTHER" id="PTHR31579">
    <property type="entry name" value="OS03G0796600 PROTEIN"/>
    <property type="match status" value="1"/>
</dbReference>
<dbReference type="Pfam" id="PF04720">
    <property type="entry name" value="PDDEXK_6"/>
    <property type="match status" value="1"/>
</dbReference>
<keyword evidence="3" id="KW-1185">Reference proteome</keyword>
<dbReference type="Proteomes" id="UP001370490">
    <property type="component" value="Unassembled WGS sequence"/>
</dbReference>
<feature type="region of interest" description="Disordered" evidence="1">
    <location>
        <begin position="275"/>
        <end position="295"/>
    </location>
</feature>
<comment type="caution">
    <text evidence="2">The sequence shown here is derived from an EMBL/GenBank/DDBJ whole genome shotgun (WGS) entry which is preliminary data.</text>
</comment>